<evidence type="ECO:0000313" key="2">
    <source>
        <dbReference type="Proteomes" id="UP001070352"/>
    </source>
</evidence>
<gene>
    <name evidence="1" type="ORF">MOC45_21130</name>
</gene>
<reference evidence="1" key="1">
    <citation type="submission" date="2022-02" db="EMBL/GenBank/DDBJ databases">
        <title>Crop Bioprotection Bacillus Genome Sequencing.</title>
        <authorList>
            <person name="Dunlap C."/>
        </authorList>
    </citation>
    <scope>NUCLEOTIDE SEQUENCE</scope>
    <source>
        <strain evidence="1">M18B4</strain>
    </source>
</reference>
<organism evidence="1 2">
    <name type="scientific">Bacillus spizizenii</name>
    <name type="common">Bacillus subtilis subsp. spizizenii</name>
    <dbReference type="NCBI Taxonomy" id="96241"/>
    <lineage>
        <taxon>Bacteria</taxon>
        <taxon>Bacillati</taxon>
        <taxon>Bacillota</taxon>
        <taxon>Bacilli</taxon>
        <taxon>Bacillales</taxon>
        <taxon>Bacillaceae</taxon>
        <taxon>Bacillus</taxon>
    </lineage>
</organism>
<dbReference type="AlphaFoldDB" id="A0A9Q4HFX3"/>
<dbReference type="Proteomes" id="UP001070352">
    <property type="component" value="Unassembled WGS sequence"/>
</dbReference>
<proteinExistence type="predicted"/>
<protein>
    <submittedName>
        <fullName evidence="1">Uncharacterized protein</fullName>
    </submittedName>
</protein>
<accession>A0A9Q4HFX3</accession>
<name>A0A9Q4HFX3_BACSC</name>
<comment type="caution">
    <text evidence="1">The sequence shown here is derived from an EMBL/GenBank/DDBJ whole genome shotgun (WGS) entry which is preliminary data.</text>
</comment>
<sequence length="62" mass="7359">MNDFERKLNQIIVNMHLYGKTPSLEDLKRKTGKTEEEIREATKSLIIKGKLSWDKDKKVWII</sequence>
<evidence type="ECO:0000313" key="1">
    <source>
        <dbReference type="EMBL" id="MCY8123047.1"/>
    </source>
</evidence>
<dbReference type="EMBL" id="JALANJ010000053">
    <property type="protein sequence ID" value="MCY8123047.1"/>
    <property type="molecule type" value="Genomic_DNA"/>
</dbReference>